<protein>
    <submittedName>
        <fullName evidence="1">Uncharacterized protein</fullName>
    </submittedName>
</protein>
<gene>
    <name evidence="1" type="ORF">LA76x_1163</name>
</gene>
<keyword evidence="2" id="KW-1185">Reference proteome</keyword>
<proteinExistence type="predicted"/>
<dbReference type="RefSeq" id="WP_057916930.1">
    <property type="nucleotide sequence ID" value="NZ_CP011129.1"/>
</dbReference>
<organism evidence="1 2">
    <name type="scientific">Lysobacter antibioticus</name>
    <dbReference type="NCBI Taxonomy" id="84531"/>
    <lineage>
        <taxon>Bacteria</taxon>
        <taxon>Pseudomonadati</taxon>
        <taxon>Pseudomonadota</taxon>
        <taxon>Gammaproteobacteria</taxon>
        <taxon>Lysobacterales</taxon>
        <taxon>Lysobacteraceae</taxon>
        <taxon>Lysobacter</taxon>
    </lineage>
</organism>
<sequence>MQSDDPADHYPLYPLGMLRRHGLADAQDLAERLPSWSESELREAFWPAYRAIRVTETELERCGGIDGGERVLQLNGQPIFVSEDIWNFQVRAGAELMAALVAALERQRAASPDIATP</sequence>
<dbReference type="AlphaFoldDB" id="A0A0S2F728"/>
<evidence type="ECO:0000313" key="2">
    <source>
        <dbReference type="Proteomes" id="UP000060787"/>
    </source>
</evidence>
<dbReference type="EMBL" id="CP011129">
    <property type="protein sequence ID" value="ALN79323.1"/>
    <property type="molecule type" value="Genomic_DNA"/>
</dbReference>
<dbReference type="PATRIC" id="fig|84531.8.peg.1188"/>
<name>A0A0S2F728_LYSAN</name>
<reference evidence="1 2" key="1">
    <citation type="journal article" date="2015" name="BMC Genomics">
        <title>Comparative genomics and metabolic profiling of the genus Lysobacter.</title>
        <authorList>
            <person name="de Bruijn I."/>
            <person name="Cheng X."/>
            <person name="de Jager V."/>
            <person name="Exposito R.G."/>
            <person name="Watrous J."/>
            <person name="Patel N."/>
            <person name="Postma J."/>
            <person name="Dorrestein P.C."/>
            <person name="Kobayashi D."/>
            <person name="Raaijmakers J.M."/>
        </authorList>
    </citation>
    <scope>NUCLEOTIDE SEQUENCE [LARGE SCALE GENOMIC DNA]</scope>
    <source>
        <strain evidence="1 2">76</strain>
    </source>
</reference>
<accession>A0A0S2F728</accession>
<dbReference type="Proteomes" id="UP000060787">
    <property type="component" value="Chromosome"/>
</dbReference>
<evidence type="ECO:0000313" key="1">
    <source>
        <dbReference type="EMBL" id="ALN79323.1"/>
    </source>
</evidence>
<dbReference type="KEGG" id="lab:LA76x_1163"/>